<keyword evidence="9" id="KW-0679">Respiratory chain</keyword>
<dbReference type="CDD" id="cd01663">
    <property type="entry name" value="Cyt_c_Oxidase_I"/>
    <property type="match status" value="1"/>
</dbReference>
<dbReference type="PANTHER" id="PTHR10422">
    <property type="entry name" value="CYTOCHROME C OXIDASE SUBUNIT 1"/>
    <property type="match status" value="1"/>
</dbReference>
<reference evidence="12" key="1">
    <citation type="submission" date="2020-10" db="EMBL/GenBank/DDBJ databases">
        <authorList>
            <person name="Pu s."/>
            <person name="Huang b."/>
        </authorList>
    </citation>
    <scope>NUCLEOTIDE SEQUENCE</scope>
    <source>
        <tissue evidence="12">Muscle</tissue>
    </source>
</reference>
<dbReference type="PROSITE" id="PS50855">
    <property type="entry name" value="COX1"/>
    <property type="match status" value="1"/>
</dbReference>
<dbReference type="PROSITE" id="PS00077">
    <property type="entry name" value="COX1_CUB"/>
    <property type="match status" value="1"/>
</dbReference>
<comment type="function">
    <text evidence="9">Component of the cytochrome c oxidase, the last enzyme in the mitochondrial electron transport chain which drives oxidative phosphorylation. The respiratory chain contains 3 multisubunit complexes succinate dehydrogenase (complex II, CII), ubiquinol-cytochrome c oxidoreductase (cytochrome b-c1 complex, complex III, CIII) and cytochrome c oxidase (complex IV, CIV), that cooperate to transfer electrons derived from NADH and succinate to molecular oxygen, creating an electrochemical gradient over the inner membrane that drives transmembrane transport and the ATP synthase. Cytochrome c oxidase is the component of the respiratory chain that catalyzes the reduction of oxygen to water. Electrons originating from reduced cytochrome c in the intermembrane space (IMS) are transferred via the dinuclear copper A center (CU(A)) of subunit 2 and heme A of subunit 1 to the active site in subunit 1, a binuclear center (BNC) formed by heme A3 and copper B (CU(B)). The BNC reduces molecular oxygen to 2 water molecules using 4 electrons from cytochrome c in the IMS and 4 protons from the mitochondrial matrix.</text>
</comment>
<keyword evidence="9" id="KW-0479">Metal-binding</keyword>
<feature type="transmembrane region" description="Helical" evidence="10">
    <location>
        <begin position="109"/>
        <end position="135"/>
    </location>
</feature>
<keyword evidence="9" id="KW-0349">Heme</keyword>
<dbReference type="GO" id="GO:0020037">
    <property type="term" value="F:heme binding"/>
    <property type="evidence" value="ECO:0007669"/>
    <property type="project" value="InterPro"/>
</dbReference>
<dbReference type="InterPro" id="IPR023616">
    <property type="entry name" value="Cyt_c_oxase-like_su1_dom"/>
</dbReference>
<evidence type="ECO:0000256" key="3">
    <source>
        <dbReference type="ARBA" id="ARBA00004673"/>
    </source>
</evidence>
<dbReference type="GO" id="GO:0005743">
    <property type="term" value="C:mitochondrial inner membrane"/>
    <property type="evidence" value="ECO:0007669"/>
    <property type="project" value="UniProtKB-SubCell"/>
</dbReference>
<feature type="transmembrane region" description="Helical" evidence="10">
    <location>
        <begin position="379"/>
        <end position="397"/>
    </location>
</feature>
<evidence type="ECO:0000256" key="10">
    <source>
        <dbReference type="SAM" id="Phobius"/>
    </source>
</evidence>
<evidence type="ECO:0000256" key="2">
    <source>
        <dbReference type="ARBA" id="ARBA00004141"/>
    </source>
</evidence>
<keyword evidence="9" id="KW-0249">Electron transport</keyword>
<evidence type="ECO:0000256" key="5">
    <source>
        <dbReference type="ARBA" id="ARBA00015947"/>
    </source>
</evidence>
<evidence type="ECO:0000256" key="8">
    <source>
        <dbReference type="ARBA" id="ARBA00023136"/>
    </source>
</evidence>
<dbReference type="InterPro" id="IPR033944">
    <property type="entry name" value="Cyt_c_oxase_su1_dom"/>
</dbReference>
<proteinExistence type="inferred from homology"/>
<keyword evidence="9 12" id="KW-0496">Mitochondrion</keyword>
<comment type="subcellular location">
    <subcellularLocation>
        <location evidence="2">Membrane</location>
        <topology evidence="2">Multi-pass membrane protein</topology>
    </subcellularLocation>
    <subcellularLocation>
        <location evidence="9">Mitochondrion inner membrane</location>
        <topology evidence="9">Multi-pass membrane protein</topology>
    </subcellularLocation>
</comment>
<sequence>MRLELSIPESVLGNSHLYNVLVTSHGLVMLFFFVMPMMMGGFGNWLFPLMLGVGDMAFPRMNGLSFWLIPSSMTLLFISAFVEEGFGGGWTLYPPLSSNWAHSGPSTEFAILSLHIGGVSSILASINFLTTMLGMRPGGMTIVRCTMLVLAVAITSFLLICAMPVLAGALTMLITDRNFNTSFFDPAGLGDPMLFVHLFWFFGHPEVYILIIPGFGIISHVVKVGSGKEKLFGKIAMVYAMKSIGLLGFIVWGHHMFSMGINVDSRSYFSVVTMIIAVPTGVKIFSWIATMMGGRVRNWAFMYWTVGFLVFFTMGGLTGIILSSASLDVMLHDTYYVVAHFHYVLSMGAVFAMFAGFHYWFPLVTGLSLHDAWSKSQSVSMFFSVNLTFFPQHFLGMSGMPRRYAEYPIGYSFFNALSSWGSTASMFSLFFFLFIVWEGLLAKRRIVFAEVPKTEAEWAHRVFPIRFHNRAHRPFVLMSGGRVKGVSDAVEARKNRKKKVSVEDRSYYYSEAHGKCVRKPVLD</sequence>
<organism evidence="12">
    <name type="scientific">Dicyathifer mannii</name>
    <dbReference type="NCBI Taxonomy" id="2795839"/>
    <lineage>
        <taxon>Eukaryota</taxon>
        <taxon>Metazoa</taxon>
        <taxon>Spiralia</taxon>
        <taxon>Lophotrochozoa</taxon>
        <taxon>Mollusca</taxon>
        <taxon>Bivalvia</taxon>
        <taxon>Autobranchia</taxon>
        <taxon>Heteroconchia</taxon>
        <taxon>Euheterodonta</taxon>
        <taxon>Imparidentia</taxon>
        <taxon>Neoheterodontei</taxon>
        <taxon>Myida</taxon>
        <taxon>Pholadoidea</taxon>
        <taxon>Teredinidae</taxon>
        <taxon>Dicyathifer</taxon>
    </lineage>
</organism>
<comment type="cofactor">
    <cofactor evidence="1">
        <name>heme</name>
        <dbReference type="ChEBI" id="CHEBI:30413"/>
    </cofactor>
</comment>
<accession>A0A8F5H8C7</accession>
<dbReference type="InterPro" id="IPR036927">
    <property type="entry name" value="Cyt_c_oxase-like_su1_sf"/>
</dbReference>
<keyword evidence="7 10" id="KW-1133">Transmembrane helix</keyword>
<feature type="transmembrane region" description="Helical" evidence="10">
    <location>
        <begin position="63"/>
        <end position="82"/>
    </location>
</feature>
<evidence type="ECO:0000259" key="11">
    <source>
        <dbReference type="PROSITE" id="PS50855"/>
    </source>
</evidence>
<evidence type="ECO:0000256" key="1">
    <source>
        <dbReference type="ARBA" id="ARBA00001971"/>
    </source>
</evidence>
<name>A0A8F5H8C7_9BIVA</name>
<dbReference type="GO" id="GO:0004129">
    <property type="term" value="F:cytochrome-c oxidase activity"/>
    <property type="evidence" value="ECO:0007669"/>
    <property type="project" value="UniProtKB-EC"/>
</dbReference>
<dbReference type="Gene3D" id="1.20.210.10">
    <property type="entry name" value="Cytochrome c oxidase-like, subunit I domain"/>
    <property type="match status" value="1"/>
</dbReference>
<dbReference type="GO" id="GO:0045277">
    <property type="term" value="C:respiratory chain complex IV"/>
    <property type="evidence" value="ECO:0007669"/>
    <property type="project" value="InterPro"/>
</dbReference>
<feature type="transmembrane region" description="Helical" evidence="10">
    <location>
        <begin position="231"/>
        <end position="255"/>
    </location>
</feature>
<dbReference type="UniPathway" id="UPA00705"/>
<comment type="catalytic activity">
    <reaction evidence="9">
        <text>4 Fe(II)-[cytochrome c] + O2 + 8 H(+)(in) = 4 Fe(III)-[cytochrome c] + 2 H2O + 4 H(+)(out)</text>
        <dbReference type="Rhea" id="RHEA:11436"/>
        <dbReference type="Rhea" id="RHEA-COMP:10350"/>
        <dbReference type="Rhea" id="RHEA-COMP:14399"/>
        <dbReference type="ChEBI" id="CHEBI:15377"/>
        <dbReference type="ChEBI" id="CHEBI:15378"/>
        <dbReference type="ChEBI" id="CHEBI:15379"/>
        <dbReference type="ChEBI" id="CHEBI:29033"/>
        <dbReference type="ChEBI" id="CHEBI:29034"/>
        <dbReference type="EC" id="7.1.1.9"/>
    </reaction>
</comment>
<feature type="transmembrane region" description="Helical" evidence="10">
    <location>
        <begin position="417"/>
        <end position="437"/>
    </location>
</feature>
<dbReference type="GO" id="GO:0015990">
    <property type="term" value="P:electron transport coupled proton transport"/>
    <property type="evidence" value="ECO:0007669"/>
    <property type="project" value="TreeGrafter"/>
</dbReference>
<feature type="domain" description="Cytochrome oxidase subunit I profile" evidence="11">
    <location>
        <begin position="1"/>
        <end position="477"/>
    </location>
</feature>
<protein>
    <recommendedName>
        <fullName evidence="5 9">Cytochrome c oxidase subunit 1</fullName>
        <ecNumber evidence="9">7.1.1.9</ecNumber>
    </recommendedName>
</protein>
<comment type="similarity">
    <text evidence="4 9">Belongs to the heme-copper respiratory oxidase family.</text>
</comment>
<dbReference type="GO" id="GO:0006123">
    <property type="term" value="P:mitochondrial electron transport, cytochrome c to oxygen"/>
    <property type="evidence" value="ECO:0007669"/>
    <property type="project" value="TreeGrafter"/>
</dbReference>
<dbReference type="PANTHER" id="PTHR10422:SF18">
    <property type="entry name" value="CYTOCHROME C OXIDASE SUBUNIT 1"/>
    <property type="match status" value="1"/>
</dbReference>
<evidence type="ECO:0000256" key="4">
    <source>
        <dbReference type="ARBA" id="ARBA00009578"/>
    </source>
</evidence>
<gene>
    <name evidence="12" type="primary">cox1</name>
</gene>
<keyword evidence="9" id="KW-0186">Copper</keyword>
<feature type="transmembrane region" description="Helical" evidence="10">
    <location>
        <begin position="147"/>
        <end position="174"/>
    </location>
</feature>
<comment type="pathway">
    <text evidence="3 9">Energy metabolism; oxidative phosphorylation.</text>
</comment>
<feature type="transmembrane region" description="Helical" evidence="10">
    <location>
        <begin position="343"/>
        <end position="367"/>
    </location>
</feature>
<dbReference type="InterPro" id="IPR023615">
    <property type="entry name" value="Cyt_c_Oxase_su1_BS"/>
</dbReference>
<dbReference type="SUPFAM" id="SSF81442">
    <property type="entry name" value="Cytochrome c oxidase subunit I-like"/>
    <property type="match status" value="1"/>
</dbReference>
<keyword evidence="9" id="KW-0813">Transport</keyword>
<feature type="transmembrane region" description="Helical" evidence="10">
    <location>
        <begin position="194"/>
        <end position="219"/>
    </location>
</feature>
<keyword evidence="9" id="KW-0408">Iron</keyword>
<dbReference type="EC" id="7.1.1.9" evidence="9"/>
<keyword evidence="9" id="KW-0999">Mitochondrion inner membrane</keyword>
<evidence type="ECO:0000313" key="12">
    <source>
        <dbReference type="EMBL" id="QXJ42643.1"/>
    </source>
</evidence>
<dbReference type="AlphaFoldDB" id="A0A8F5H8C7"/>
<dbReference type="GO" id="GO:0046872">
    <property type="term" value="F:metal ion binding"/>
    <property type="evidence" value="ECO:0007669"/>
    <property type="project" value="UniProtKB-KW"/>
</dbReference>
<geneLocation type="mitochondrion" evidence="12"/>
<feature type="transmembrane region" description="Helical" evidence="10">
    <location>
        <begin position="301"/>
        <end position="323"/>
    </location>
</feature>
<dbReference type="PRINTS" id="PR01165">
    <property type="entry name" value="CYCOXIDASEI"/>
</dbReference>
<feature type="transmembrane region" description="Helical" evidence="10">
    <location>
        <begin position="27"/>
        <end position="51"/>
    </location>
</feature>
<feature type="transmembrane region" description="Helical" evidence="10">
    <location>
        <begin position="267"/>
        <end position="289"/>
    </location>
</feature>
<dbReference type="InterPro" id="IPR000883">
    <property type="entry name" value="Cyt_C_Oxase_1"/>
</dbReference>
<keyword evidence="8 9" id="KW-0472">Membrane</keyword>
<dbReference type="EMBL" id="MW175871">
    <property type="protein sequence ID" value="QXJ42643.1"/>
    <property type="molecule type" value="Genomic_DNA"/>
</dbReference>
<evidence type="ECO:0000256" key="6">
    <source>
        <dbReference type="ARBA" id="ARBA00022692"/>
    </source>
</evidence>
<keyword evidence="6 9" id="KW-0812">Transmembrane</keyword>
<dbReference type="Pfam" id="PF00115">
    <property type="entry name" value="COX1"/>
    <property type="match status" value="1"/>
</dbReference>
<evidence type="ECO:0000256" key="7">
    <source>
        <dbReference type="ARBA" id="ARBA00022989"/>
    </source>
</evidence>
<evidence type="ECO:0000256" key="9">
    <source>
        <dbReference type="RuleBase" id="RU000369"/>
    </source>
</evidence>